<dbReference type="InterPro" id="IPR046364">
    <property type="entry name" value="Exo70_C"/>
</dbReference>
<evidence type="ECO:0000259" key="4">
    <source>
        <dbReference type="Pfam" id="PF03081"/>
    </source>
</evidence>
<name>A0A445EKB2_ARAHY</name>
<dbReference type="SUPFAM" id="SSF74788">
    <property type="entry name" value="Cullin repeat-like"/>
    <property type="match status" value="1"/>
</dbReference>
<dbReference type="EMBL" id="SDMP01000001">
    <property type="protein sequence ID" value="RYR75905.1"/>
    <property type="molecule type" value="Genomic_DNA"/>
</dbReference>
<sequence>MAQVKLQRPSSPPRDGGVPRLISFVTDYCNQLLNDTYLPHLKKVLETHLSWRNETYEEGIVFTQIYDTIKEVAVNLDSWSKAYEDITLSYIFMIDNHCHFYNLRGIMLGDMMGDTWLGAHEQYKDYYAALYLRNSWGKLLSIIVQKDLLSSSLSSQGLGKRLYTFNVAFDERYKKESSWTICDEALRKNICKHLVECIVPIYKAYVKNYNLTIENEGMVVKHIKYTAESLENKIWSLFQPKLKKNGSVKHADWTSKIKRVSKNFRFTLAAK</sequence>
<protein>
    <recommendedName>
        <fullName evidence="3">Exocyst subunit Exo70 family protein</fullName>
    </recommendedName>
</protein>
<evidence type="ECO:0000313" key="5">
    <source>
        <dbReference type="EMBL" id="RYR75905.1"/>
    </source>
</evidence>
<dbReference type="AlphaFoldDB" id="A0A445EKB2"/>
<evidence type="ECO:0000256" key="2">
    <source>
        <dbReference type="ARBA" id="ARBA00022448"/>
    </source>
</evidence>
<dbReference type="InterPro" id="IPR004140">
    <property type="entry name" value="Exo70"/>
</dbReference>
<keyword evidence="3" id="KW-0653">Protein transport</keyword>
<evidence type="ECO:0000256" key="3">
    <source>
        <dbReference type="RuleBase" id="RU365026"/>
    </source>
</evidence>
<dbReference type="STRING" id="3818.A0A445EKB2"/>
<dbReference type="PANTHER" id="PTHR12542:SF123">
    <property type="entry name" value="EXOCYST SUBUNIT EXO70 FAMILY PROTEIN"/>
    <property type="match status" value="1"/>
</dbReference>
<comment type="function">
    <text evidence="3">Component of the exocyst complex.</text>
</comment>
<feature type="domain" description="Exocyst complex subunit Exo70 C-terminal" evidence="4">
    <location>
        <begin position="3"/>
        <end position="234"/>
    </location>
</feature>
<dbReference type="GO" id="GO:0006887">
    <property type="term" value="P:exocytosis"/>
    <property type="evidence" value="ECO:0007669"/>
    <property type="project" value="UniProtKB-KW"/>
</dbReference>
<dbReference type="Proteomes" id="UP000289738">
    <property type="component" value="Chromosome A01"/>
</dbReference>
<gene>
    <name evidence="5" type="ORF">Ahy_A01g000505</name>
</gene>
<dbReference type="Gene3D" id="1.20.1280.170">
    <property type="entry name" value="Exocyst complex component Exo70"/>
    <property type="match status" value="1"/>
</dbReference>
<dbReference type="PANTHER" id="PTHR12542">
    <property type="entry name" value="EXOCYST COMPLEX PROTEIN EXO70"/>
    <property type="match status" value="1"/>
</dbReference>
<keyword evidence="2 3" id="KW-0813">Transport</keyword>
<comment type="similarity">
    <text evidence="1 3">Belongs to the EXO70 family.</text>
</comment>
<dbReference type="GO" id="GO:0005546">
    <property type="term" value="F:phosphatidylinositol-4,5-bisphosphate binding"/>
    <property type="evidence" value="ECO:0007669"/>
    <property type="project" value="InterPro"/>
</dbReference>
<keyword evidence="6" id="KW-1185">Reference proteome</keyword>
<dbReference type="Pfam" id="PF03081">
    <property type="entry name" value="Exo70_C"/>
    <property type="match status" value="1"/>
</dbReference>
<comment type="caution">
    <text evidence="5">The sequence shown here is derived from an EMBL/GenBank/DDBJ whole genome shotgun (WGS) entry which is preliminary data.</text>
</comment>
<reference evidence="5 6" key="1">
    <citation type="submission" date="2019-01" db="EMBL/GenBank/DDBJ databases">
        <title>Sequencing of cultivated peanut Arachis hypogaea provides insights into genome evolution and oil improvement.</title>
        <authorList>
            <person name="Chen X."/>
        </authorList>
    </citation>
    <scope>NUCLEOTIDE SEQUENCE [LARGE SCALE GENOMIC DNA]</scope>
    <source>
        <strain evidence="6">cv. Fuhuasheng</strain>
        <tissue evidence="5">Leaves</tissue>
    </source>
</reference>
<evidence type="ECO:0000313" key="6">
    <source>
        <dbReference type="Proteomes" id="UP000289738"/>
    </source>
</evidence>
<keyword evidence="3" id="KW-0268">Exocytosis</keyword>
<evidence type="ECO:0000256" key="1">
    <source>
        <dbReference type="ARBA" id="ARBA00006756"/>
    </source>
</evidence>
<dbReference type="GO" id="GO:0015031">
    <property type="term" value="P:protein transport"/>
    <property type="evidence" value="ECO:0007669"/>
    <property type="project" value="UniProtKB-KW"/>
</dbReference>
<proteinExistence type="inferred from homology"/>
<dbReference type="GO" id="GO:0000145">
    <property type="term" value="C:exocyst"/>
    <property type="evidence" value="ECO:0007669"/>
    <property type="project" value="InterPro"/>
</dbReference>
<accession>A0A445EKB2</accession>
<dbReference type="InterPro" id="IPR016159">
    <property type="entry name" value="Cullin_repeat-like_dom_sf"/>
</dbReference>
<organism evidence="5 6">
    <name type="scientific">Arachis hypogaea</name>
    <name type="common">Peanut</name>
    <dbReference type="NCBI Taxonomy" id="3818"/>
    <lineage>
        <taxon>Eukaryota</taxon>
        <taxon>Viridiplantae</taxon>
        <taxon>Streptophyta</taxon>
        <taxon>Embryophyta</taxon>
        <taxon>Tracheophyta</taxon>
        <taxon>Spermatophyta</taxon>
        <taxon>Magnoliopsida</taxon>
        <taxon>eudicotyledons</taxon>
        <taxon>Gunneridae</taxon>
        <taxon>Pentapetalae</taxon>
        <taxon>rosids</taxon>
        <taxon>fabids</taxon>
        <taxon>Fabales</taxon>
        <taxon>Fabaceae</taxon>
        <taxon>Papilionoideae</taxon>
        <taxon>50 kb inversion clade</taxon>
        <taxon>dalbergioids sensu lato</taxon>
        <taxon>Dalbergieae</taxon>
        <taxon>Pterocarpus clade</taxon>
        <taxon>Arachis</taxon>
    </lineage>
</organism>